<evidence type="ECO:0000313" key="7">
    <source>
        <dbReference type="Proteomes" id="UP000515121"/>
    </source>
</evidence>
<evidence type="ECO:0000256" key="4">
    <source>
        <dbReference type="ARBA" id="ARBA00023089"/>
    </source>
</evidence>
<gene>
    <name evidence="8" type="primary">LOC111288165</name>
</gene>
<proteinExistence type="inferred from homology"/>
<dbReference type="KEGG" id="dzi:111288165"/>
<evidence type="ECO:0000256" key="2">
    <source>
        <dbReference type="ARBA" id="ARBA00022473"/>
    </source>
</evidence>
<feature type="compositionally biased region" description="Polar residues" evidence="6">
    <location>
        <begin position="147"/>
        <end position="161"/>
    </location>
</feature>
<accession>A0A6P5Y2M6</accession>
<dbReference type="PANTHER" id="PTHR31791">
    <property type="entry name" value="FRIGIDA-LIKE PROTEIN 3-RELATED"/>
    <property type="match status" value="1"/>
</dbReference>
<dbReference type="InterPro" id="IPR012474">
    <property type="entry name" value="Frigida"/>
</dbReference>
<dbReference type="PANTHER" id="PTHR31791:SF47">
    <property type="entry name" value="INACTIVE FRIGIDA-LIKE PROTEIN 2"/>
    <property type="match status" value="1"/>
</dbReference>
<dbReference type="GeneID" id="111288165"/>
<evidence type="ECO:0000256" key="3">
    <source>
        <dbReference type="ARBA" id="ARBA00022782"/>
    </source>
</evidence>
<feature type="region of interest" description="Disordered" evidence="6">
    <location>
        <begin position="444"/>
        <end position="516"/>
    </location>
</feature>
<organism evidence="7 8">
    <name type="scientific">Durio zibethinus</name>
    <name type="common">Durian</name>
    <dbReference type="NCBI Taxonomy" id="66656"/>
    <lineage>
        <taxon>Eukaryota</taxon>
        <taxon>Viridiplantae</taxon>
        <taxon>Streptophyta</taxon>
        <taxon>Embryophyta</taxon>
        <taxon>Tracheophyta</taxon>
        <taxon>Spermatophyta</taxon>
        <taxon>Magnoliopsida</taxon>
        <taxon>eudicotyledons</taxon>
        <taxon>Gunneridae</taxon>
        <taxon>Pentapetalae</taxon>
        <taxon>rosids</taxon>
        <taxon>malvids</taxon>
        <taxon>Malvales</taxon>
        <taxon>Malvaceae</taxon>
        <taxon>Helicteroideae</taxon>
        <taxon>Durio</taxon>
    </lineage>
</organism>
<feature type="region of interest" description="Disordered" evidence="6">
    <location>
        <begin position="143"/>
        <end position="170"/>
    </location>
</feature>
<dbReference type="Proteomes" id="UP000515121">
    <property type="component" value="Unplaced"/>
</dbReference>
<keyword evidence="3 5" id="KW-0221">Differentiation</keyword>
<evidence type="ECO:0000256" key="6">
    <source>
        <dbReference type="SAM" id="MobiDB-lite"/>
    </source>
</evidence>
<keyword evidence="4 5" id="KW-0287">Flowering</keyword>
<name>A0A6P5Y2M6_DURZI</name>
<dbReference type="RefSeq" id="XP_022734673.1">
    <property type="nucleotide sequence ID" value="XM_022878938.1"/>
</dbReference>
<evidence type="ECO:0000256" key="1">
    <source>
        <dbReference type="ARBA" id="ARBA00008956"/>
    </source>
</evidence>
<reference evidence="8" key="1">
    <citation type="submission" date="2025-08" db="UniProtKB">
        <authorList>
            <consortium name="RefSeq"/>
        </authorList>
    </citation>
    <scope>IDENTIFICATION</scope>
    <source>
        <tissue evidence="8">Fruit stalk</tissue>
    </source>
</reference>
<dbReference type="GO" id="GO:0030154">
    <property type="term" value="P:cell differentiation"/>
    <property type="evidence" value="ECO:0007669"/>
    <property type="project" value="UniProtKB-KW"/>
</dbReference>
<protein>
    <recommendedName>
        <fullName evidence="5">FRIGIDA-like protein</fullName>
    </recommendedName>
</protein>
<feature type="compositionally biased region" description="Low complexity" evidence="6">
    <location>
        <begin position="477"/>
        <end position="491"/>
    </location>
</feature>
<dbReference type="Pfam" id="PF07899">
    <property type="entry name" value="Frigida"/>
    <property type="match status" value="1"/>
</dbReference>
<keyword evidence="2 5" id="KW-0217">Developmental protein</keyword>
<dbReference type="GO" id="GO:0009908">
    <property type="term" value="P:flower development"/>
    <property type="evidence" value="ECO:0007669"/>
    <property type="project" value="UniProtKB-KW"/>
</dbReference>
<feature type="region of interest" description="Disordered" evidence="6">
    <location>
        <begin position="526"/>
        <end position="545"/>
    </location>
</feature>
<evidence type="ECO:0000313" key="8">
    <source>
        <dbReference type="RefSeq" id="XP_022734673.1"/>
    </source>
</evidence>
<dbReference type="AlphaFoldDB" id="A0A6P5Y2M6"/>
<evidence type="ECO:0000256" key="5">
    <source>
        <dbReference type="RuleBase" id="RU364012"/>
    </source>
</evidence>
<sequence>MSSENISTMAMSSENLSTTPSLRTIESAINLIDVKKEELKKAFDHLQANYLHLCSFSISWSDLDSHFTAIQNSVTQRFRLLESHESVHHPVDAVPISELTPCSTQPLSSKEGDPCVQKPSSRQDRVDSAAESLVNRPLIQLVPLNGEQPSSSNSVGLQSDGSAPASGGVDSVVTRPELKEFCERMDGKGLRKYINDHVNEREAIRMELPGALKTAMDPGAMVLDAMEGFYAENSQSKGNKDPELFSLRWVCVFLLEQLMETGLRFSDEVKERAKKLALEWKGKVKLRKNNFLETLAFLHLVVTYSLGAVVDKEELVGYFFIIARHRQATMLSRSIGLGEKVHDLIKKLLDSGKQLLAVKFVFEFGLAEKYPPVPLLEDYLKETQKLAKQVCKDGKNHLRSQNEATAREIAALKAVIKVIEQHKLETEYSQESLLKRIEQLEKQQADRKHPVTAAAAKPQQQQADRKHPATAPTAKPQQQQQQQPSQQVIQQGKKKKKQAQGKQQQSSNKRPKTTASVVRMAPSLGVAGSSSAVPPFQQSHLQQGGLMQDRSAPYLSLPAGSYGLAGSTPVNPYVGSSAATALYGLAGALMGFSVNPNPAASHLYSYDRPTYGAYGLPPQYHPSYHPQ</sequence>
<dbReference type="OrthoDB" id="1166059at2759"/>
<feature type="region of interest" description="Disordered" evidence="6">
    <location>
        <begin position="98"/>
        <end position="129"/>
    </location>
</feature>
<feature type="compositionally biased region" description="Polar residues" evidence="6">
    <location>
        <begin position="528"/>
        <end position="542"/>
    </location>
</feature>
<keyword evidence="7" id="KW-1185">Reference proteome</keyword>
<comment type="similarity">
    <text evidence="1 5">Belongs to the Frigida family.</text>
</comment>
<feature type="compositionally biased region" description="Low complexity" evidence="6">
    <location>
        <begin position="453"/>
        <end position="462"/>
    </location>
</feature>